<dbReference type="EMBL" id="JAAKFY010000010">
    <property type="protein sequence ID" value="KAF3850551.1"/>
    <property type="molecule type" value="Genomic_DNA"/>
</dbReference>
<name>A0A7J5YNM6_DISMA</name>
<dbReference type="Proteomes" id="UP000518266">
    <property type="component" value="Unassembled WGS sequence"/>
</dbReference>
<keyword evidence="2" id="KW-1185">Reference proteome</keyword>
<evidence type="ECO:0000313" key="2">
    <source>
        <dbReference type="Proteomes" id="UP000518266"/>
    </source>
</evidence>
<proteinExistence type="predicted"/>
<gene>
    <name evidence="1" type="ORF">F7725_012323</name>
</gene>
<dbReference type="AlphaFoldDB" id="A0A7J5YNM6"/>
<evidence type="ECO:0008006" key="3">
    <source>
        <dbReference type="Google" id="ProtNLM"/>
    </source>
</evidence>
<evidence type="ECO:0000313" key="1">
    <source>
        <dbReference type="EMBL" id="KAF3850551.1"/>
    </source>
</evidence>
<sequence length="633" mass="71515">DEVPLAACSTKPINLEECILCQKKKKSEYLSSGEIGRGVIVSLAKQTESNDTRAARVLQLTVQEQGIIKYHTSSCYRTFQRDMAKTDSTQPLNQDHLSRVLLLLMIHLNNAARELNIKTVNQKKIHKTYRICEKPIAQKMLNAANLFKDRVYNETAAMCDVNDVFAADIRYHKHCCKEYFNKYHAKIEEILRNMEMEDSLIAEHGSLWAPQTSPKTHAAIIDFMALVRKVPLKKLHPPVKTFHDFAIALTSMVTKAGNNCDEIHIVFDTYREDSIKNGERERRGKSKDMVVLDVILPNQNVPVVLENFWSSSISKTAFQAFYVQWLTTNYQGTKPLYLGISPQAWIVSAWRTSPFPRLNCTHEEADDRMMFHVQDILSHRTGPTSLTLSSGDTDVFVCLLYHITVNWRDLGLQELWLVRNSGVKRSILPLHDICISLGDELTKCLPALHALTGCDTTSKISTKLAALNAVREPENSCLILNFDCPQLTESAIQMAETFLVKCLKPSTDLETFDDLRIAAFDSNALNMDFERTTCTSTNARKHILRGYYQQQLWVQAPFRDATLIMNAESYGFVRRGSLLVPEIVISKPEGLPDPCSCGKCARKNGCPCRVAGIRCCKYCKCKGGDCCKNPITE</sequence>
<feature type="non-terminal residue" evidence="1">
    <location>
        <position position="1"/>
    </location>
</feature>
<reference evidence="1 2" key="1">
    <citation type="submission" date="2020-03" db="EMBL/GenBank/DDBJ databases">
        <title>Dissostichus mawsoni Genome sequencing and assembly.</title>
        <authorList>
            <person name="Park H."/>
        </authorList>
    </citation>
    <scope>NUCLEOTIDE SEQUENCE [LARGE SCALE GENOMIC DNA]</scope>
    <source>
        <strain evidence="1">DM0001</strain>
        <tissue evidence="1">Muscle</tissue>
    </source>
</reference>
<dbReference type="OrthoDB" id="5958007at2759"/>
<dbReference type="PANTHER" id="PTHR46704:SF1">
    <property type="entry name" value="TELOMERE LENGTH REGULATION PROTEIN TEL2 HOMOLOG"/>
    <property type="match status" value="1"/>
</dbReference>
<organism evidence="1 2">
    <name type="scientific">Dissostichus mawsoni</name>
    <name type="common">Antarctic cod</name>
    <dbReference type="NCBI Taxonomy" id="36200"/>
    <lineage>
        <taxon>Eukaryota</taxon>
        <taxon>Metazoa</taxon>
        <taxon>Chordata</taxon>
        <taxon>Craniata</taxon>
        <taxon>Vertebrata</taxon>
        <taxon>Euteleostomi</taxon>
        <taxon>Actinopterygii</taxon>
        <taxon>Neopterygii</taxon>
        <taxon>Teleostei</taxon>
        <taxon>Neoteleostei</taxon>
        <taxon>Acanthomorphata</taxon>
        <taxon>Eupercaria</taxon>
        <taxon>Perciformes</taxon>
        <taxon>Notothenioidei</taxon>
        <taxon>Nototheniidae</taxon>
        <taxon>Dissostichus</taxon>
    </lineage>
</organism>
<accession>A0A7J5YNM6</accession>
<comment type="caution">
    <text evidence="1">The sequence shown here is derived from an EMBL/GenBank/DDBJ whole genome shotgun (WGS) entry which is preliminary data.</text>
</comment>
<dbReference type="PANTHER" id="PTHR46704">
    <property type="entry name" value="CXC DOMAIN-CONTAINING PROTEIN-RELATED"/>
    <property type="match status" value="1"/>
</dbReference>
<protein>
    <recommendedName>
        <fullName evidence="3">Tesmin/TSO1-like CXC domain-containing protein</fullName>
    </recommendedName>
</protein>